<accession>A0A239CLR3</accession>
<gene>
    <name evidence="2" type="ORF">SAMN05421642_10195</name>
</gene>
<dbReference type="PANTHER" id="PTHR48228:SF4">
    <property type="entry name" value="BLR3030 PROTEIN"/>
    <property type="match status" value="1"/>
</dbReference>
<dbReference type="Pfam" id="PF02515">
    <property type="entry name" value="CoA_transf_3"/>
    <property type="match status" value="1"/>
</dbReference>
<feature type="region of interest" description="Disordered" evidence="1">
    <location>
        <begin position="180"/>
        <end position="202"/>
    </location>
</feature>
<dbReference type="InterPro" id="IPR023606">
    <property type="entry name" value="CoA-Trfase_III_dom_1_sf"/>
</dbReference>
<reference evidence="3" key="1">
    <citation type="submission" date="2017-06" db="EMBL/GenBank/DDBJ databases">
        <authorList>
            <person name="Varghese N."/>
            <person name="Submissions S."/>
        </authorList>
    </citation>
    <scope>NUCLEOTIDE SEQUENCE [LARGE SCALE GENOMIC DNA]</scope>
    <source>
        <strain evidence="3">JCM 23211</strain>
    </source>
</reference>
<name>A0A239CLR3_9NOCA</name>
<dbReference type="Proteomes" id="UP000198327">
    <property type="component" value="Unassembled WGS sequence"/>
</dbReference>
<evidence type="ECO:0000313" key="2">
    <source>
        <dbReference type="EMBL" id="SNS21186.1"/>
    </source>
</evidence>
<dbReference type="EMBL" id="FZOW01000001">
    <property type="protein sequence ID" value="SNS21186.1"/>
    <property type="molecule type" value="Genomic_DNA"/>
</dbReference>
<dbReference type="Gene3D" id="3.40.50.10540">
    <property type="entry name" value="Crotonobetainyl-coa:carnitine coa-transferase, domain 1"/>
    <property type="match status" value="1"/>
</dbReference>
<dbReference type="GO" id="GO:0016740">
    <property type="term" value="F:transferase activity"/>
    <property type="evidence" value="ECO:0007669"/>
    <property type="project" value="UniProtKB-KW"/>
</dbReference>
<organism evidence="2 3">
    <name type="scientific">Rhodococcoides kyotonense</name>
    <dbReference type="NCBI Taxonomy" id="398843"/>
    <lineage>
        <taxon>Bacteria</taxon>
        <taxon>Bacillati</taxon>
        <taxon>Actinomycetota</taxon>
        <taxon>Actinomycetes</taxon>
        <taxon>Mycobacteriales</taxon>
        <taxon>Nocardiaceae</taxon>
        <taxon>Rhodococcoides</taxon>
    </lineage>
</organism>
<evidence type="ECO:0000313" key="3">
    <source>
        <dbReference type="Proteomes" id="UP000198327"/>
    </source>
</evidence>
<protein>
    <submittedName>
        <fullName evidence="2">CoA-transferase family III</fullName>
    </submittedName>
</protein>
<dbReference type="RefSeq" id="WP_089242626.1">
    <property type="nucleotide sequence ID" value="NZ_FZOW01000001.1"/>
</dbReference>
<dbReference type="SUPFAM" id="SSF89796">
    <property type="entry name" value="CoA-transferase family III (CaiB/BaiF)"/>
    <property type="match status" value="2"/>
</dbReference>
<sequence length="458" mass="48245">MTLPDLVRSYDDALDTDSSASRFTVGDWGSLLSATLPVTDLAAGSVATFAAAVDRFKAAHRLSTRPWHLVPERIAASFAGDKMLRIDGNPVRGFAELSGFFASADGWVRTHANYPHHRRALIAALELPADAEVETVLGRLHELPGGEIERRCASASAVAVRVRTEAEWAHEHGAVTDHQLVEQSVGARSSGPRPEAEAQATDGAPLNGIRVLDLTRVIAGPVAGRALALLGADVLRIDPARLPEIEWQHLENGQGKRSTLLDLRNTVEEGKFRTLLSQADVVLSGYRPGSLERVGVDSLPSGIVHGRVSAWGAGSWSGRRGFDSIVQAATGISVLEGTAGAPGALPAQALDHASGYLLAAATVDALTSRRTGGPDLDVSVSLARTAAWLLGRGGRVEHPPASTLPASTTTTVLHGAVLAARPALAEFADYPAPARRWGADEPAFRVVRMSARGASRLP</sequence>
<keyword evidence="3" id="KW-1185">Reference proteome</keyword>
<keyword evidence="2" id="KW-0808">Transferase</keyword>
<evidence type="ECO:0000256" key="1">
    <source>
        <dbReference type="SAM" id="MobiDB-lite"/>
    </source>
</evidence>
<dbReference type="PANTHER" id="PTHR48228">
    <property type="entry name" value="SUCCINYL-COA--D-CITRAMALATE COA-TRANSFERASE"/>
    <property type="match status" value="1"/>
</dbReference>
<dbReference type="OrthoDB" id="9058532at2"/>
<dbReference type="AlphaFoldDB" id="A0A239CLR3"/>
<dbReference type="InterPro" id="IPR003673">
    <property type="entry name" value="CoA-Trfase_fam_III"/>
</dbReference>
<dbReference type="InterPro" id="IPR050509">
    <property type="entry name" value="CoA-transferase_III"/>
</dbReference>
<proteinExistence type="predicted"/>